<dbReference type="Gene3D" id="3.40.1440.10">
    <property type="entry name" value="GIY-YIG endonuclease"/>
    <property type="match status" value="1"/>
</dbReference>
<dbReference type="Pfam" id="PF01541">
    <property type="entry name" value="GIY-YIG"/>
    <property type="match status" value="1"/>
</dbReference>
<dbReference type="InterPro" id="IPR000305">
    <property type="entry name" value="GIY-YIG_endonuc"/>
</dbReference>
<evidence type="ECO:0000256" key="1">
    <source>
        <dbReference type="ARBA" id="ARBA00022490"/>
    </source>
</evidence>
<organism evidence="10 11">
    <name type="scientific">Candidatus Phytoplasma phoenicium</name>
    <dbReference type="NCBI Taxonomy" id="198422"/>
    <lineage>
        <taxon>Bacteria</taxon>
        <taxon>Bacillati</taxon>
        <taxon>Mycoplasmatota</taxon>
        <taxon>Mollicutes</taxon>
        <taxon>Acholeplasmatales</taxon>
        <taxon>Acholeplasmataceae</taxon>
        <taxon>Candidatus Phytoplasma</taxon>
        <taxon>16SrIX (Pigeon pea witches'-broom group)</taxon>
    </lineage>
</organism>
<dbReference type="InterPro" id="IPR050066">
    <property type="entry name" value="UvrABC_protein_C"/>
</dbReference>
<feature type="domain" description="UvrC family homology region profile" evidence="9">
    <location>
        <begin position="249"/>
        <end position="469"/>
    </location>
</feature>
<comment type="caution">
    <text evidence="10">The sequence shown here is derived from an EMBL/GenBank/DDBJ whole genome shotgun (WGS) entry which is preliminary data.</text>
</comment>
<reference evidence="10 11" key="1">
    <citation type="submission" date="2018-02" db="EMBL/GenBank/DDBJ databases">
        <title>Metagenomics reveals mixed infection of spiroplasma and phytoplasma in chicory.</title>
        <authorList>
            <person name="Polano C."/>
            <person name="Moruzzi S."/>
            <person name="Ermacora P."/>
            <person name="Ferrini F."/>
            <person name="Martini M."/>
            <person name="Firrao G."/>
        </authorList>
    </citation>
    <scope>NUCLEOTIDE SEQUENCE [LARGE SCALE GENOMIC DNA]</scope>
    <source>
        <strain evidence="10 11">ChiP</strain>
    </source>
</reference>
<dbReference type="SUPFAM" id="SSF82771">
    <property type="entry name" value="GIY-YIG endonuclease"/>
    <property type="match status" value="1"/>
</dbReference>
<keyword evidence="2 6" id="KW-0227">DNA damage</keyword>
<dbReference type="InterPro" id="IPR001943">
    <property type="entry name" value="UVR_dom"/>
</dbReference>
<dbReference type="PROSITE" id="PS50164">
    <property type="entry name" value="GIY_YIG"/>
    <property type="match status" value="1"/>
</dbReference>
<comment type="similarity">
    <text evidence="6">Belongs to the UvrC family.</text>
</comment>
<dbReference type="NCBIfam" id="TIGR00194">
    <property type="entry name" value="uvrC"/>
    <property type="match status" value="1"/>
</dbReference>
<feature type="domain" description="UVR" evidence="7">
    <location>
        <begin position="198"/>
        <end position="233"/>
    </location>
</feature>
<dbReference type="AlphaFoldDB" id="A0A2S8NVB7"/>
<comment type="function">
    <text evidence="6">The UvrABC repair system catalyzes the recognition and processing of DNA lesions. UvrC both incises the 5' and 3' sides of the lesion. The N-terminal half is responsible for the 3' incision and the C-terminal half is responsible for the 5' incision.</text>
</comment>
<keyword evidence="11" id="KW-1185">Reference proteome</keyword>
<dbReference type="InterPro" id="IPR047296">
    <property type="entry name" value="GIY-YIG_UvrC_Cho"/>
</dbReference>
<comment type="subcellular location">
    <subcellularLocation>
        <location evidence="6">Cytoplasm</location>
    </subcellularLocation>
</comment>
<evidence type="ECO:0000259" key="7">
    <source>
        <dbReference type="PROSITE" id="PS50151"/>
    </source>
</evidence>
<dbReference type="GO" id="GO:0006289">
    <property type="term" value="P:nucleotide-excision repair"/>
    <property type="evidence" value="ECO:0007669"/>
    <property type="project" value="UniProtKB-UniRule"/>
</dbReference>
<dbReference type="GO" id="GO:0009381">
    <property type="term" value="F:excinuclease ABC activity"/>
    <property type="evidence" value="ECO:0007669"/>
    <property type="project" value="UniProtKB-UniRule"/>
</dbReference>
<dbReference type="InterPro" id="IPR004791">
    <property type="entry name" value="UvrC"/>
</dbReference>
<keyword evidence="3 6" id="KW-0228">DNA excision</keyword>
<gene>
    <name evidence="6" type="primary">uvrC</name>
    <name evidence="10" type="ORF">C6B37_00370</name>
</gene>
<feature type="domain" description="GIY-YIG" evidence="8">
    <location>
        <begin position="14"/>
        <end position="92"/>
    </location>
</feature>
<evidence type="ECO:0000313" key="10">
    <source>
        <dbReference type="EMBL" id="PQP79931.1"/>
    </source>
</evidence>
<evidence type="ECO:0000256" key="6">
    <source>
        <dbReference type="HAMAP-Rule" id="MF_00203"/>
    </source>
</evidence>
<dbReference type="InterPro" id="IPR038476">
    <property type="entry name" value="UvrC_RNase_H_dom_sf"/>
</dbReference>
<dbReference type="PROSITE" id="PS50151">
    <property type="entry name" value="UVR"/>
    <property type="match status" value="1"/>
</dbReference>
<dbReference type="PANTHER" id="PTHR30562:SF1">
    <property type="entry name" value="UVRABC SYSTEM PROTEIN C"/>
    <property type="match status" value="1"/>
</dbReference>
<dbReference type="FunFam" id="3.40.1440.10:FF:000001">
    <property type="entry name" value="UvrABC system protein C"/>
    <property type="match status" value="1"/>
</dbReference>
<proteinExistence type="inferred from homology"/>
<protein>
    <recommendedName>
        <fullName evidence="6">UvrABC system protein C</fullName>
        <shortName evidence="6">Protein UvrC</shortName>
    </recommendedName>
    <alternativeName>
        <fullName evidence="6">Excinuclease ABC subunit C</fullName>
    </alternativeName>
</protein>
<dbReference type="GO" id="GO:0003677">
    <property type="term" value="F:DNA binding"/>
    <property type="evidence" value="ECO:0007669"/>
    <property type="project" value="UniProtKB-UniRule"/>
</dbReference>
<dbReference type="PROSITE" id="PS50165">
    <property type="entry name" value="UVRC"/>
    <property type="match status" value="1"/>
</dbReference>
<evidence type="ECO:0000259" key="9">
    <source>
        <dbReference type="PROSITE" id="PS50165"/>
    </source>
</evidence>
<keyword evidence="4 6" id="KW-0267">Excision nuclease</keyword>
<comment type="subunit">
    <text evidence="6">Interacts with UvrB in an incision complex.</text>
</comment>
<dbReference type="Proteomes" id="UP000238672">
    <property type="component" value="Unassembled WGS sequence"/>
</dbReference>
<dbReference type="PANTHER" id="PTHR30562">
    <property type="entry name" value="UVRC/OXIDOREDUCTASE"/>
    <property type="match status" value="1"/>
</dbReference>
<dbReference type="Gene3D" id="1.10.150.20">
    <property type="entry name" value="5' to 3' exonuclease, C-terminal subdomain"/>
    <property type="match status" value="1"/>
</dbReference>
<dbReference type="InterPro" id="IPR001162">
    <property type="entry name" value="UvrC_RNase_H_dom"/>
</dbReference>
<keyword evidence="1 6" id="KW-0963">Cytoplasm</keyword>
<keyword evidence="5 6" id="KW-0234">DNA repair</keyword>
<dbReference type="CDD" id="cd10434">
    <property type="entry name" value="GIY-YIG_UvrC_Cho"/>
    <property type="match status" value="1"/>
</dbReference>
<name>A0A2S8NVB7_9MOLU</name>
<evidence type="ECO:0000256" key="4">
    <source>
        <dbReference type="ARBA" id="ARBA00022881"/>
    </source>
</evidence>
<dbReference type="GO" id="GO:0005737">
    <property type="term" value="C:cytoplasm"/>
    <property type="evidence" value="ECO:0007669"/>
    <property type="project" value="UniProtKB-SubCell"/>
</dbReference>
<dbReference type="InterPro" id="IPR036876">
    <property type="entry name" value="UVR_dom_sf"/>
</dbReference>
<dbReference type="Gene3D" id="3.30.420.340">
    <property type="entry name" value="UvrC, RNAse H endonuclease domain"/>
    <property type="match status" value="1"/>
</dbReference>
<dbReference type="InterPro" id="IPR035901">
    <property type="entry name" value="GIY-YIG_endonuc_sf"/>
</dbReference>
<evidence type="ECO:0000256" key="2">
    <source>
        <dbReference type="ARBA" id="ARBA00022763"/>
    </source>
</evidence>
<accession>A0A2S8NVB7</accession>
<dbReference type="GO" id="GO:0009380">
    <property type="term" value="C:excinuclease repair complex"/>
    <property type="evidence" value="ECO:0007669"/>
    <property type="project" value="InterPro"/>
</dbReference>
<dbReference type="Pfam" id="PF08459">
    <property type="entry name" value="UvrC_RNaseH_dom"/>
    <property type="match status" value="1"/>
</dbReference>
<dbReference type="InterPro" id="IPR010994">
    <property type="entry name" value="RuvA_2-like"/>
</dbReference>
<evidence type="ECO:0000313" key="11">
    <source>
        <dbReference type="Proteomes" id="UP000238672"/>
    </source>
</evidence>
<dbReference type="SUPFAM" id="SSF46600">
    <property type="entry name" value="C-terminal UvrC-binding domain of UvrB"/>
    <property type="match status" value="1"/>
</dbReference>
<sequence>MLLELKKKLSNLPSISGCYFFKNKEQKIIYVGKAKNIKNRIKSYYYNINHNLKTKSLIDEVTNIEYILTNNEKEAFILEADLIKKHKPKYNFKSLDDKTYPYIEITNETHPRLKLSHYKQIPSDKRKRLFGPFPNNESTRETVRFLYKLYPLRRCHPIANKACFYYQIKQCLGPCCQKEVDYQPHINAIVSFLKGNDQTLMRKIYKSMQKASRSLEFEKAAQYKKLFIHLQNIVTKQTVNVNLNYSCDIIACVYNNDNISLYILRTNQGRIFDYFQAIFSYVGEAKDNIITTLNLYYQNNLLPKEIILDPFLASEKIYFKKTFLLKICIPKKNMKFDLYQLSLKNAKENLLKADLHVPSIQETYIPAALDYLTQLFRKKIEHIEVFDNSHLFGTSFVTGMIVFRQNKLYKTSYRKFHLSPTLQSEFRAFQNVIERRYKTTDLNEEYQPTPDLILVDGGIGQLRICQETLKKMGLDISVGALQKNNKHEFAALILLDETVTPPTHDPLFRFLKYLSSEVHRFTIQFHHQVQKKNYLHSCLTNIPGLGPQRYRTILQNFANIQSILQASCSDFEKINIPCRILTQIQQKYITSKNMKNLFPNNK</sequence>
<dbReference type="HAMAP" id="MF_00203">
    <property type="entry name" value="UvrC"/>
    <property type="match status" value="1"/>
</dbReference>
<keyword evidence="6" id="KW-0742">SOS response</keyword>
<dbReference type="EMBL" id="PUUG01000004">
    <property type="protein sequence ID" value="PQP79931.1"/>
    <property type="molecule type" value="Genomic_DNA"/>
</dbReference>
<dbReference type="SUPFAM" id="SSF47781">
    <property type="entry name" value="RuvA domain 2-like"/>
    <property type="match status" value="1"/>
</dbReference>
<dbReference type="SMART" id="SM00465">
    <property type="entry name" value="GIYc"/>
    <property type="match status" value="1"/>
</dbReference>
<dbReference type="Pfam" id="PF22920">
    <property type="entry name" value="UvrC_RNaseH"/>
    <property type="match status" value="1"/>
</dbReference>
<evidence type="ECO:0000256" key="3">
    <source>
        <dbReference type="ARBA" id="ARBA00022769"/>
    </source>
</evidence>
<dbReference type="GO" id="GO:0009432">
    <property type="term" value="P:SOS response"/>
    <property type="evidence" value="ECO:0007669"/>
    <property type="project" value="UniProtKB-UniRule"/>
</dbReference>
<evidence type="ECO:0000256" key="5">
    <source>
        <dbReference type="ARBA" id="ARBA00023204"/>
    </source>
</evidence>
<evidence type="ECO:0000259" key="8">
    <source>
        <dbReference type="PROSITE" id="PS50164"/>
    </source>
</evidence>